<keyword evidence="4 5" id="KW-0663">Pyridoxal phosphate</keyword>
<dbReference type="Gene3D" id="3.90.1150.10">
    <property type="entry name" value="Aspartate Aminotransferase, domain 1"/>
    <property type="match status" value="1"/>
</dbReference>
<dbReference type="GO" id="GO:0004400">
    <property type="term" value="F:histidinol-phosphate transaminase activity"/>
    <property type="evidence" value="ECO:0007669"/>
    <property type="project" value="UniProtKB-EC"/>
</dbReference>
<dbReference type="InterPro" id="IPR015424">
    <property type="entry name" value="PyrdxlP-dep_Trfase"/>
</dbReference>
<keyword evidence="3 7" id="KW-0808">Transferase</keyword>
<evidence type="ECO:0000256" key="4">
    <source>
        <dbReference type="ARBA" id="ARBA00022898"/>
    </source>
</evidence>
<sequence length="364" mass="39561">MTSGSEAAPAVPVRMRPEILALPAYRQGQAAPTGFKLSSNENPYDPLPGVLEAVDRATRQLHRYPNAAAPEITARLAEEWGVEPDEVIVAAGSVALLMQFTMAAAGHGDEVVFSWRSFEVYPWMTVLPGATAVPVPNTADHRHDLDAMAAAITDRTRLVLVCSPNNPTSSVVTKAEFEAFMAKVPTDVLVVLDEAYAEFVTDPEAVNGRALVRRYPNLVVLRTFSKAYGLAGLRIGYGIGRADVLAPARTTIVPLSLTDHAQVAALASLDRGDELRERVANIAVRRDAVYEALLEQGWTGIPKPHGNFVWFPVGERTPEVLEVFRRHGIIARGYLPDGVRLTIGEEESVQNVLTAADEIARILR</sequence>
<protein>
    <submittedName>
        <fullName evidence="7">Histidinol-phosphate aminotransferase</fullName>
        <ecNumber evidence="7">2.6.1.9</ecNumber>
    </submittedName>
</protein>
<reference evidence="7 8" key="1">
    <citation type="submission" date="2020-07" db="EMBL/GenBank/DDBJ databases">
        <title>Sequencing the genomes of 1000 actinobacteria strains.</title>
        <authorList>
            <person name="Klenk H.-P."/>
        </authorList>
    </citation>
    <scope>NUCLEOTIDE SEQUENCE [LARGE SCALE GENOMIC DNA]</scope>
    <source>
        <strain evidence="7 8">DSM 26474</strain>
    </source>
</reference>
<evidence type="ECO:0000313" key="7">
    <source>
        <dbReference type="EMBL" id="NYD69572.1"/>
    </source>
</evidence>
<dbReference type="PROSITE" id="PS00599">
    <property type="entry name" value="AA_TRANSFER_CLASS_2"/>
    <property type="match status" value="1"/>
</dbReference>
<evidence type="ECO:0000313" key="8">
    <source>
        <dbReference type="Proteomes" id="UP000549913"/>
    </source>
</evidence>
<proteinExistence type="inferred from homology"/>
<comment type="similarity">
    <text evidence="5">Belongs to the class-II pyridoxal-phosphate-dependent aminotransferase family.</text>
</comment>
<accession>A0A852SB04</accession>
<dbReference type="InterPro" id="IPR024892">
    <property type="entry name" value="ArAT"/>
</dbReference>
<dbReference type="InterPro" id="IPR015421">
    <property type="entry name" value="PyrdxlP-dep_Trfase_major"/>
</dbReference>
<evidence type="ECO:0000256" key="2">
    <source>
        <dbReference type="ARBA" id="ARBA00022576"/>
    </source>
</evidence>
<dbReference type="AlphaFoldDB" id="A0A852SB04"/>
<dbReference type="EMBL" id="JACCBM010000001">
    <property type="protein sequence ID" value="NYD69572.1"/>
    <property type="molecule type" value="Genomic_DNA"/>
</dbReference>
<evidence type="ECO:0000256" key="5">
    <source>
        <dbReference type="RuleBase" id="RU003693"/>
    </source>
</evidence>
<feature type="domain" description="Aminotransferase class I/classII large" evidence="6">
    <location>
        <begin position="35"/>
        <end position="354"/>
    </location>
</feature>
<dbReference type="NCBIfam" id="NF002878">
    <property type="entry name" value="PRK03321.1"/>
    <property type="match status" value="1"/>
</dbReference>
<gene>
    <name evidence="7" type="ORF">BJ984_000730</name>
</gene>
<name>A0A852SB04_9MICO</name>
<dbReference type="PANTHER" id="PTHR43643:SF3">
    <property type="entry name" value="HISTIDINOL-PHOSPHATE AMINOTRANSFERASE"/>
    <property type="match status" value="1"/>
</dbReference>
<keyword evidence="8" id="KW-1185">Reference proteome</keyword>
<comment type="cofactor">
    <cofactor evidence="1 5">
        <name>pyridoxal 5'-phosphate</name>
        <dbReference type="ChEBI" id="CHEBI:597326"/>
    </cofactor>
</comment>
<dbReference type="Gene3D" id="3.40.640.10">
    <property type="entry name" value="Type I PLP-dependent aspartate aminotransferase-like (Major domain)"/>
    <property type="match status" value="1"/>
</dbReference>
<dbReference type="SUPFAM" id="SSF53383">
    <property type="entry name" value="PLP-dependent transferases"/>
    <property type="match status" value="1"/>
</dbReference>
<dbReference type="InterPro" id="IPR050106">
    <property type="entry name" value="HistidinolP_aminotransfase"/>
</dbReference>
<dbReference type="InterPro" id="IPR001917">
    <property type="entry name" value="Aminotrans_II_pyridoxalP_BS"/>
</dbReference>
<dbReference type="Proteomes" id="UP000549913">
    <property type="component" value="Unassembled WGS sequence"/>
</dbReference>
<dbReference type="InterPro" id="IPR004839">
    <property type="entry name" value="Aminotransferase_I/II_large"/>
</dbReference>
<organism evidence="7 8">
    <name type="scientific">Herbiconiux flava</name>
    <dbReference type="NCBI Taxonomy" id="881268"/>
    <lineage>
        <taxon>Bacteria</taxon>
        <taxon>Bacillati</taxon>
        <taxon>Actinomycetota</taxon>
        <taxon>Actinomycetes</taxon>
        <taxon>Micrococcales</taxon>
        <taxon>Microbacteriaceae</taxon>
        <taxon>Herbiconiux</taxon>
    </lineage>
</organism>
<comment type="caution">
    <text evidence="7">The sequence shown here is derived from an EMBL/GenBank/DDBJ whole genome shotgun (WGS) entry which is preliminary data.</text>
</comment>
<dbReference type="Pfam" id="PF00155">
    <property type="entry name" value="Aminotran_1_2"/>
    <property type="match status" value="1"/>
</dbReference>
<dbReference type="EC" id="2.6.1.9" evidence="7"/>
<dbReference type="GO" id="GO:0030170">
    <property type="term" value="F:pyridoxal phosphate binding"/>
    <property type="evidence" value="ECO:0007669"/>
    <property type="project" value="InterPro"/>
</dbReference>
<dbReference type="CDD" id="cd00609">
    <property type="entry name" value="AAT_like"/>
    <property type="match status" value="1"/>
</dbReference>
<dbReference type="InterPro" id="IPR015422">
    <property type="entry name" value="PyrdxlP-dep_Trfase_small"/>
</dbReference>
<evidence type="ECO:0000259" key="6">
    <source>
        <dbReference type="Pfam" id="PF00155"/>
    </source>
</evidence>
<dbReference type="RefSeq" id="WP_179546879.1">
    <property type="nucleotide sequence ID" value="NZ_BSEW01000001.1"/>
</dbReference>
<evidence type="ECO:0000256" key="3">
    <source>
        <dbReference type="ARBA" id="ARBA00022679"/>
    </source>
</evidence>
<evidence type="ECO:0000256" key="1">
    <source>
        <dbReference type="ARBA" id="ARBA00001933"/>
    </source>
</evidence>
<dbReference type="PANTHER" id="PTHR43643">
    <property type="entry name" value="HISTIDINOL-PHOSPHATE AMINOTRANSFERASE 2"/>
    <property type="match status" value="1"/>
</dbReference>
<keyword evidence="2 7" id="KW-0032">Aminotransferase</keyword>